<keyword evidence="5 9" id="KW-0627">Porphyrin biosynthesis</keyword>
<comment type="catalytic activity">
    <reaction evidence="8 9">
        <text>hydroxymethylbilane = uroporphyrinogen III + H2O</text>
        <dbReference type="Rhea" id="RHEA:18965"/>
        <dbReference type="ChEBI" id="CHEBI:15377"/>
        <dbReference type="ChEBI" id="CHEBI:57308"/>
        <dbReference type="ChEBI" id="CHEBI:57845"/>
        <dbReference type="EC" id="4.2.1.75"/>
    </reaction>
</comment>
<evidence type="ECO:0000256" key="7">
    <source>
        <dbReference type="ARBA" id="ARBA00040167"/>
    </source>
</evidence>
<gene>
    <name evidence="11" type="ORF">GCM10017083_33860</name>
</gene>
<evidence type="ECO:0000256" key="4">
    <source>
        <dbReference type="ARBA" id="ARBA00023239"/>
    </source>
</evidence>
<evidence type="ECO:0000256" key="5">
    <source>
        <dbReference type="ARBA" id="ARBA00023244"/>
    </source>
</evidence>
<dbReference type="Proteomes" id="UP000630353">
    <property type="component" value="Unassembled WGS sequence"/>
</dbReference>
<reference evidence="11" key="1">
    <citation type="journal article" date="2014" name="Int. J. Syst. Evol. Microbiol.">
        <title>Complete genome sequence of Corynebacterium casei LMG S-19264T (=DSM 44701T), isolated from a smear-ripened cheese.</title>
        <authorList>
            <consortium name="US DOE Joint Genome Institute (JGI-PGF)"/>
            <person name="Walter F."/>
            <person name="Albersmeier A."/>
            <person name="Kalinowski J."/>
            <person name="Ruckert C."/>
        </authorList>
    </citation>
    <scope>NUCLEOTIDE SEQUENCE</scope>
    <source>
        <strain evidence="11">KCTC 42651</strain>
    </source>
</reference>
<dbReference type="InterPro" id="IPR039793">
    <property type="entry name" value="UROS/Hem4"/>
</dbReference>
<comment type="pathway">
    <text evidence="1 9">Porphyrin-containing compound metabolism; protoporphyrin-IX biosynthesis; coproporphyrinogen-III from 5-aminolevulinate: step 3/4.</text>
</comment>
<dbReference type="CDD" id="cd06578">
    <property type="entry name" value="HemD"/>
    <property type="match status" value="1"/>
</dbReference>
<evidence type="ECO:0000259" key="10">
    <source>
        <dbReference type="Pfam" id="PF02602"/>
    </source>
</evidence>
<dbReference type="PANTHER" id="PTHR38042:SF1">
    <property type="entry name" value="UROPORPHYRINOGEN-III SYNTHASE, CHLOROPLASTIC"/>
    <property type="match status" value="1"/>
</dbReference>
<dbReference type="PANTHER" id="PTHR38042">
    <property type="entry name" value="UROPORPHYRINOGEN-III SYNTHASE, CHLOROPLASTIC"/>
    <property type="match status" value="1"/>
</dbReference>
<feature type="domain" description="Tetrapyrrole biosynthesis uroporphyrinogen III synthase" evidence="10">
    <location>
        <begin position="16"/>
        <end position="231"/>
    </location>
</feature>
<dbReference type="GO" id="GO:0006782">
    <property type="term" value="P:protoporphyrinogen IX biosynthetic process"/>
    <property type="evidence" value="ECO:0007669"/>
    <property type="project" value="UniProtKB-UniRule"/>
</dbReference>
<dbReference type="GO" id="GO:0004852">
    <property type="term" value="F:uroporphyrinogen-III synthase activity"/>
    <property type="evidence" value="ECO:0007669"/>
    <property type="project" value="UniProtKB-UniRule"/>
</dbReference>
<evidence type="ECO:0000256" key="3">
    <source>
        <dbReference type="ARBA" id="ARBA00013109"/>
    </source>
</evidence>
<evidence type="ECO:0000256" key="8">
    <source>
        <dbReference type="ARBA" id="ARBA00048617"/>
    </source>
</evidence>
<dbReference type="Gene3D" id="3.40.50.10090">
    <property type="match status" value="2"/>
</dbReference>
<evidence type="ECO:0000256" key="9">
    <source>
        <dbReference type="RuleBase" id="RU366031"/>
    </source>
</evidence>
<dbReference type="AlphaFoldDB" id="A0A918XTM4"/>
<evidence type="ECO:0000256" key="1">
    <source>
        <dbReference type="ARBA" id="ARBA00004772"/>
    </source>
</evidence>
<evidence type="ECO:0000256" key="6">
    <source>
        <dbReference type="ARBA" id="ARBA00037589"/>
    </source>
</evidence>
<accession>A0A918XTM4</accession>
<dbReference type="InterPro" id="IPR003754">
    <property type="entry name" value="4pyrrol_synth_uPrphyn_synth"/>
</dbReference>
<keyword evidence="4 9" id="KW-0456">Lyase</keyword>
<proteinExistence type="inferred from homology"/>
<dbReference type="InterPro" id="IPR036108">
    <property type="entry name" value="4pyrrol_syn_uPrphyn_synt_sf"/>
</dbReference>
<protein>
    <recommendedName>
        <fullName evidence="7 9">Uroporphyrinogen-III synthase</fullName>
        <ecNumber evidence="3 9">4.2.1.75</ecNumber>
    </recommendedName>
</protein>
<reference evidence="11" key="2">
    <citation type="submission" date="2020-09" db="EMBL/GenBank/DDBJ databases">
        <authorList>
            <person name="Sun Q."/>
            <person name="Kim S."/>
        </authorList>
    </citation>
    <scope>NUCLEOTIDE SEQUENCE</scope>
    <source>
        <strain evidence="11">KCTC 42651</strain>
    </source>
</reference>
<comment type="caution">
    <text evidence="11">The sequence shown here is derived from an EMBL/GenBank/DDBJ whole genome shotgun (WGS) entry which is preliminary data.</text>
</comment>
<dbReference type="SUPFAM" id="SSF69618">
    <property type="entry name" value="HemD-like"/>
    <property type="match status" value="1"/>
</dbReference>
<dbReference type="EMBL" id="BMZS01000008">
    <property type="protein sequence ID" value="GHD55234.1"/>
    <property type="molecule type" value="Genomic_DNA"/>
</dbReference>
<comment type="similarity">
    <text evidence="2 9">Belongs to the uroporphyrinogen-III synthase family.</text>
</comment>
<evidence type="ECO:0000256" key="2">
    <source>
        <dbReference type="ARBA" id="ARBA00008133"/>
    </source>
</evidence>
<name>A0A918XTM4_9PROT</name>
<sequence>MPRRVLVTRPEAESRELAEALRRRGIEPVTAPMLAIEPTGATVGDAGRYRAAVVTSGNGADGLAAATTYRAMPVFAVGEATAERLRGQGFTAIEAAGGTGLALVELILDKVRPASGPLLWVSGDEVRVDMAEELGRHGYEVERVIAYRAVAAADLPAAARCALAEGTADGVLFFSPRTAERFASLVAGAGLTKRAAAMTAHCLSAAVAEAARSLPWAAIRIARRPTRDDLLATLDDTTASDPD</sequence>
<comment type="function">
    <text evidence="6 9">Catalyzes cyclization of the linear tetrapyrrole, hydroxymethylbilane, to the macrocyclic uroporphyrinogen III.</text>
</comment>
<organism evidence="11 12">
    <name type="scientific">Thalassobaculum fulvum</name>
    <dbReference type="NCBI Taxonomy" id="1633335"/>
    <lineage>
        <taxon>Bacteria</taxon>
        <taxon>Pseudomonadati</taxon>
        <taxon>Pseudomonadota</taxon>
        <taxon>Alphaproteobacteria</taxon>
        <taxon>Rhodospirillales</taxon>
        <taxon>Thalassobaculaceae</taxon>
        <taxon>Thalassobaculum</taxon>
    </lineage>
</organism>
<dbReference type="GO" id="GO:0006780">
    <property type="term" value="P:uroporphyrinogen III biosynthetic process"/>
    <property type="evidence" value="ECO:0007669"/>
    <property type="project" value="UniProtKB-UniRule"/>
</dbReference>
<dbReference type="RefSeq" id="WP_189991774.1">
    <property type="nucleotide sequence ID" value="NZ_BMZS01000008.1"/>
</dbReference>
<evidence type="ECO:0000313" key="12">
    <source>
        <dbReference type="Proteomes" id="UP000630353"/>
    </source>
</evidence>
<keyword evidence="12" id="KW-1185">Reference proteome</keyword>
<dbReference type="EC" id="4.2.1.75" evidence="3 9"/>
<dbReference type="Pfam" id="PF02602">
    <property type="entry name" value="HEM4"/>
    <property type="match status" value="1"/>
</dbReference>
<evidence type="ECO:0000313" key="11">
    <source>
        <dbReference type="EMBL" id="GHD55234.1"/>
    </source>
</evidence>